<evidence type="ECO:0000256" key="1">
    <source>
        <dbReference type="SAM" id="MobiDB-lite"/>
    </source>
</evidence>
<dbReference type="OrthoDB" id="2245989at2759"/>
<gene>
    <name evidence="2" type="ORF">F5Z01DRAFT_55055</name>
</gene>
<keyword evidence="3" id="KW-1185">Reference proteome</keyword>
<dbReference type="EMBL" id="MU251251">
    <property type="protein sequence ID" value="KAG9255454.1"/>
    <property type="molecule type" value="Genomic_DNA"/>
</dbReference>
<evidence type="ECO:0008006" key="4">
    <source>
        <dbReference type="Google" id="ProtNLM"/>
    </source>
</evidence>
<dbReference type="GeneID" id="70291523"/>
<dbReference type="RefSeq" id="XP_046119378.1">
    <property type="nucleotide sequence ID" value="XM_046260620.1"/>
</dbReference>
<evidence type="ECO:0000313" key="3">
    <source>
        <dbReference type="Proteomes" id="UP000887229"/>
    </source>
</evidence>
<proteinExistence type="predicted"/>
<feature type="compositionally biased region" description="Basic and acidic residues" evidence="1">
    <location>
        <begin position="120"/>
        <end position="131"/>
    </location>
</feature>
<reference evidence="2" key="1">
    <citation type="journal article" date="2021" name="IMA Fungus">
        <title>Genomic characterization of three marine fungi, including Emericellopsis atlantica sp. nov. with signatures of a generalist lifestyle and marine biomass degradation.</title>
        <authorList>
            <person name="Hagestad O.C."/>
            <person name="Hou L."/>
            <person name="Andersen J.H."/>
            <person name="Hansen E.H."/>
            <person name="Altermark B."/>
            <person name="Li C."/>
            <person name="Kuhnert E."/>
            <person name="Cox R.J."/>
            <person name="Crous P.W."/>
            <person name="Spatafora J.W."/>
            <person name="Lail K."/>
            <person name="Amirebrahimi M."/>
            <person name="Lipzen A."/>
            <person name="Pangilinan J."/>
            <person name="Andreopoulos W."/>
            <person name="Hayes R.D."/>
            <person name="Ng V."/>
            <person name="Grigoriev I.V."/>
            <person name="Jackson S.A."/>
            <person name="Sutton T.D.S."/>
            <person name="Dobson A.D.W."/>
            <person name="Rama T."/>
        </authorList>
    </citation>
    <scope>NUCLEOTIDE SEQUENCE</scope>
    <source>
        <strain evidence="2">TS7</strain>
    </source>
</reference>
<feature type="compositionally biased region" description="Basic residues" evidence="1">
    <location>
        <begin position="38"/>
        <end position="56"/>
    </location>
</feature>
<feature type="compositionally biased region" description="Pro residues" evidence="1">
    <location>
        <begin position="61"/>
        <end position="71"/>
    </location>
</feature>
<name>A0A9P7ZNP0_9HYPO</name>
<dbReference type="CDD" id="cd14688">
    <property type="entry name" value="bZIP_YAP"/>
    <property type="match status" value="1"/>
</dbReference>
<evidence type="ECO:0000313" key="2">
    <source>
        <dbReference type="EMBL" id="KAG9255454.1"/>
    </source>
</evidence>
<dbReference type="Pfam" id="PF11905">
    <property type="entry name" value="DUF3425"/>
    <property type="match status" value="1"/>
</dbReference>
<dbReference type="PANTHER" id="PTHR38116">
    <property type="entry name" value="CHROMOSOME 7, WHOLE GENOME SHOTGUN SEQUENCE"/>
    <property type="match status" value="1"/>
</dbReference>
<dbReference type="AlphaFoldDB" id="A0A9P7ZNP0"/>
<feature type="compositionally biased region" description="Basic and acidic residues" evidence="1">
    <location>
        <begin position="19"/>
        <end position="29"/>
    </location>
</feature>
<organism evidence="2 3">
    <name type="scientific">Emericellopsis atlantica</name>
    <dbReference type="NCBI Taxonomy" id="2614577"/>
    <lineage>
        <taxon>Eukaryota</taxon>
        <taxon>Fungi</taxon>
        <taxon>Dikarya</taxon>
        <taxon>Ascomycota</taxon>
        <taxon>Pezizomycotina</taxon>
        <taxon>Sordariomycetes</taxon>
        <taxon>Hypocreomycetidae</taxon>
        <taxon>Hypocreales</taxon>
        <taxon>Bionectriaceae</taxon>
        <taxon>Emericellopsis</taxon>
    </lineage>
</organism>
<dbReference type="PANTHER" id="PTHR38116:SF1">
    <property type="entry name" value="BZIP DOMAIN-CONTAINING PROTEIN"/>
    <property type="match status" value="1"/>
</dbReference>
<feature type="region of interest" description="Disordered" evidence="1">
    <location>
        <begin position="19"/>
        <end position="78"/>
    </location>
</feature>
<comment type="caution">
    <text evidence="2">The sequence shown here is derived from an EMBL/GenBank/DDBJ whole genome shotgun (WGS) entry which is preliminary data.</text>
</comment>
<sequence>MAESESPPKIVIHGRVHDLPDLWDGHDDWTGVTSTAERKRRQNRLNQRAYRRRKRGASSNVPPPPPAVPPPTRDDEVQIPTEDAPCVLAICSSYTTSTSTISSPSSNDGPLQQALVKVQDDEPHPCPRQDSQDSLEDDPETWDASIMQCTPHRVARIRSLIRQAYEDHALHAPRIDQLPILIRINVMNAMVRNAVRMGIHVHGLCHEDYLSPFTVHDPPHPNTVLVHRLPDALRPTDLQRAYAHHPWTDLFPFPRFRDNVLRAMQAGLLDEDELCADVMEVRQAHVAEAPSLMIWGESWDAMAWEVTPAFIRKWGWLLRGCQDMMAATNVWRTRRGERALPVLTWLQESAVQ</sequence>
<dbReference type="Proteomes" id="UP000887229">
    <property type="component" value="Unassembled WGS sequence"/>
</dbReference>
<feature type="region of interest" description="Disordered" evidence="1">
    <location>
        <begin position="120"/>
        <end position="140"/>
    </location>
</feature>
<protein>
    <recommendedName>
        <fullName evidence="4">BZIP domain-containing protein</fullName>
    </recommendedName>
</protein>
<accession>A0A9P7ZNP0</accession>
<dbReference type="InterPro" id="IPR021833">
    <property type="entry name" value="DUF3425"/>
</dbReference>